<sequence length="80" mass="9098">MKEPGKRNIHIGQMRLMLPSGYEHRAQGLARRVVDRLGTYVWDRPIHVERVAVPPIQTVPGESEAALAVRIADAVYRQLR</sequence>
<dbReference type="HOGENOM" id="CLU_2586118_0_0_0"/>
<accession>M1ZAW7</accession>
<evidence type="ECO:0000313" key="2">
    <source>
        <dbReference type="Proteomes" id="UP000011704"/>
    </source>
</evidence>
<reference evidence="1 2" key="1">
    <citation type="journal article" date="2013" name="Front. Microbiol.">
        <title>The genome of Nitrospina gracilis illuminates the metabolism and evolution of the major marine nitrite oxidizer.</title>
        <authorList>
            <person name="Luecker S."/>
            <person name="Nowka B."/>
            <person name="Rattei T."/>
            <person name="Spieck E."/>
            <person name="and Daims H."/>
        </authorList>
    </citation>
    <scope>NUCLEOTIDE SEQUENCE [LARGE SCALE GENOMIC DNA]</scope>
    <source>
        <strain evidence="1 2">3/211</strain>
    </source>
</reference>
<dbReference type="RefSeq" id="WP_005007903.1">
    <property type="nucleotide sequence ID" value="NZ_HG422173.1"/>
</dbReference>
<protein>
    <submittedName>
        <fullName evidence="1">Uncharacterized protein</fullName>
    </submittedName>
</protein>
<comment type="caution">
    <text evidence="1">The sequence shown here is derived from an EMBL/GenBank/DDBJ whole genome shotgun (WGS) entry which is preliminary data.</text>
</comment>
<dbReference type="EMBL" id="CAQJ01000032">
    <property type="protein sequence ID" value="CCQ90430.1"/>
    <property type="molecule type" value="Genomic_DNA"/>
</dbReference>
<dbReference type="Proteomes" id="UP000011704">
    <property type="component" value="Unassembled WGS sequence"/>
</dbReference>
<keyword evidence="2" id="KW-1185">Reference proteome</keyword>
<proteinExistence type="predicted"/>
<name>M1ZAW7_NITG3</name>
<dbReference type="AlphaFoldDB" id="M1ZAW7"/>
<organism evidence="1 2">
    <name type="scientific">Nitrospina gracilis (strain 3/211)</name>
    <dbReference type="NCBI Taxonomy" id="1266370"/>
    <lineage>
        <taxon>Bacteria</taxon>
        <taxon>Pseudomonadati</taxon>
        <taxon>Nitrospinota/Tectimicrobiota group</taxon>
        <taxon>Nitrospinota</taxon>
        <taxon>Nitrospinia</taxon>
        <taxon>Nitrospinales</taxon>
        <taxon>Nitrospinaceae</taxon>
        <taxon>Nitrospina</taxon>
    </lineage>
</organism>
<evidence type="ECO:0000313" key="1">
    <source>
        <dbReference type="EMBL" id="CCQ90430.1"/>
    </source>
</evidence>
<gene>
    <name evidence="1" type="ORF">NITGR_290029</name>
</gene>
<dbReference type="STRING" id="1266370.NITGR_290029"/>
<dbReference type="InParanoid" id="M1ZAW7"/>